<dbReference type="GO" id="GO:0004332">
    <property type="term" value="F:fructose-bisphosphate aldolase activity"/>
    <property type="evidence" value="ECO:0007669"/>
    <property type="project" value="InterPro"/>
</dbReference>
<dbReference type="RefSeq" id="WP_036684145.1">
    <property type="nucleotide sequence ID" value="NZ_JNVM01000013.1"/>
</dbReference>
<accession>A0A081P2M9</accession>
<dbReference type="SUPFAM" id="SSF51569">
    <property type="entry name" value="Aldolase"/>
    <property type="match status" value="1"/>
</dbReference>
<dbReference type="SMART" id="SM01133">
    <property type="entry name" value="DeoC"/>
    <property type="match status" value="1"/>
</dbReference>
<dbReference type="PANTHER" id="PTHR47916:SF1">
    <property type="entry name" value="3-HYDROXY-5-PHOSPHONOOXYPENTANE-2,4-DIONE THIOLASE"/>
    <property type="match status" value="1"/>
</dbReference>
<dbReference type="AlphaFoldDB" id="A0A081P2M9"/>
<evidence type="ECO:0000313" key="2">
    <source>
        <dbReference type="Proteomes" id="UP000028123"/>
    </source>
</evidence>
<keyword evidence="2" id="KW-1185">Reference proteome</keyword>
<dbReference type="PIRSF" id="PIRSF038992">
    <property type="entry name" value="Aldolase_Ia"/>
    <property type="match status" value="1"/>
</dbReference>
<sequence>MPIKPRLQRMFSEQGKCFDVAIDHGFFNEISFLSGIENMRQAIATIVEAGPNCIQLSVGQAAHLPSIPGSRRIGLVLRTDVANIYGQALPRYLFSELIDRSVEQAVRLDAVAVCVNLLLLPNQPELHYQCVKNVAALRTECEKYGMPLMVEPLVMLANEVKGGYMVDGDINKIMPLVRQAVELGADVIKADPCDDVEQYHRVIEVASGIPVLVRGGGRAADEEIVSRTVQLMRQGASGIVYGRNVIQHANPAGMTKALMSIVHDGADEAQALAWLSNTDDISPVRER</sequence>
<name>A0A081P2M9_9BACL</name>
<dbReference type="Proteomes" id="UP000028123">
    <property type="component" value="Unassembled WGS sequence"/>
</dbReference>
<dbReference type="Gene3D" id="3.20.20.70">
    <property type="entry name" value="Aldolase class I"/>
    <property type="match status" value="1"/>
</dbReference>
<protein>
    <submittedName>
        <fullName evidence="1">Aldolase</fullName>
    </submittedName>
</protein>
<gene>
    <name evidence="1" type="ORF">ET33_06225</name>
</gene>
<comment type="caution">
    <text evidence="1">The sequence shown here is derived from an EMBL/GenBank/DDBJ whole genome shotgun (WGS) entry which is preliminary data.</text>
</comment>
<dbReference type="PANTHER" id="PTHR47916">
    <property type="entry name" value="FRUCTOSE-BISPHOSPHATE ALDOLASE CLASS 1"/>
    <property type="match status" value="1"/>
</dbReference>
<dbReference type="InterPro" id="IPR041720">
    <property type="entry name" value="FbaB-like"/>
</dbReference>
<dbReference type="OrthoDB" id="5915071at2"/>
<dbReference type="Pfam" id="PF01791">
    <property type="entry name" value="DeoC"/>
    <property type="match status" value="1"/>
</dbReference>
<organism evidence="1 2">
    <name type="scientific">Paenibacillus tyrfis</name>
    <dbReference type="NCBI Taxonomy" id="1501230"/>
    <lineage>
        <taxon>Bacteria</taxon>
        <taxon>Bacillati</taxon>
        <taxon>Bacillota</taxon>
        <taxon>Bacilli</taxon>
        <taxon>Bacillales</taxon>
        <taxon>Paenibacillaceae</taxon>
        <taxon>Paenibacillus</taxon>
    </lineage>
</organism>
<dbReference type="EMBL" id="JNVM01000013">
    <property type="protein sequence ID" value="KEQ24952.1"/>
    <property type="molecule type" value="Genomic_DNA"/>
</dbReference>
<dbReference type="InterPro" id="IPR002915">
    <property type="entry name" value="DeoC/FbaB/LacD_aldolase"/>
</dbReference>
<dbReference type="eggNOG" id="COG1830">
    <property type="taxonomic scope" value="Bacteria"/>
</dbReference>
<reference evidence="1 2" key="1">
    <citation type="submission" date="2014-06" db="EMBL/GenBank/DDBJ databases">
        <title>Draft genome sequence of Paenibacillus sp. MSt1.</title>
        <authorList>
            <person name="Aw Y.K."/>
            <person name="Ong K.S."/>
            <person name="Gan H.M."/>
            <person name="Lee S.M."/>
        </authorList>
    </citation>
    <scope>NUCLEOTIDE SEQUENCE [LARGE SCALE GENOMIC DNA]</scope>
    <source>
        <strain evidence="1 2">MSt1</strain>
    </source>
</reference>
<dbReference type="InterPro" id="IPR050456">
    <property type="entry name" value="DeoC/FbaB_aldolase"/>
</dbReference>
<proteinExistence type="predicted"/>
<evidence type="ECO:0000313" key="1">
    <source>
        <dbReference type="EMBL" id="KEQ24952.1"/>
    </source>
</evidence>
<dbReference type="InterPro" id="IPR013785">
    <property type="entry name" value="Aldolase_TIM"/>
</dbReference>